<dbReference type="InterPro" id="IPR018357">
    <property type="entry name" value="Hexapep_transf_CS"/>
</dbReference>
<evidence type="ECO:0000256" key="7">
    <source>
        <dbReference type="ARBA" id="ARBA00022737"/>
    </source>
</evidence>
<comment type="catalytic activity">
    <reaction evidence="11">
        <text>chloramphenicol + acetyl-CoA = chloramphenicol 3-acetate + CoA</text>
        <dbReference type="Rhea" id="RHEA:18421"/>
        <dbReference type="ChEBI" id="CHEBI:16730"/>
        <dbReference type="ChEBI" id="CHEBI:17698"/>
        <dbReference type="ChEBI" id="CHEBI:57287"/>
        <dbReference type="ChEBI" id="CHEBI:57288"/>
        <dbReference type="EC" id="2.3.1.28"/>
    </reaction>
</comment>
<dbReference type="EMBL" id="JALQCW010000026">
    <property type="protein sequence ID" value="MCK9798459.1"/>
    <property type="molecule type" value="Genomic_DNA"/>
</dbReference>
<keyword evidence="9" id="KW-0046">Antibiotic resistance</keyword>
<keyword evidence="8" id="KW-0443">Lipid metabolism</keyword>
<sequence length="230" mass="25552">MGYLKDHYWKRWLKKHQCKLAGGLSQLHKNTELVIEASAQIGHVPIGAHVREIGAHSYIRSEGELALVSSIGRFCSFGVGVVVGQEKNNHPIDWLSTHPFQYTDTAHEYHAKMDMAVIGHDVWIGHGAMILEGVQVGTGAVIATRAMVTSDVPPYAIVAGFPAKILRYRHSPEIIERLLASRWWELEVETLLTLPLNDPEASLDKMAAMDALPKASYQKIGLNRQGCRLL</sequence>
<evidence type="ECO:0000256" key="11">
    <source>
        <dbReference type="ARBA" id="ARBA00047633"/>
    </source>
</evidence>
<dbReference type="Proteomes" id="UP001155059">
    <property type="component" value="Unassembled WGS sequence"/>
</dbReference>
<dbReference type="SUPFAM" id="SSF51161">
    <property type="entry name" value="Trimeric LpxA-like enzymes"/>
    <property type="match status" value="1"/>
</dbReference>
<organism evidence="12 13">
    <name type="scientific">Pseudomonas morbosilactucae</name>
    <dbReference type="NCBI Taxonomy" id="2938197"/>
    <lineage>
        <taxon>Bacteria</taxon>
        <taxon>Pseudomonadati</taxon>
        <taxon>Pseudomonadota</taxon>
        <taxon>Gammaproteobacteria</taxon>
        <taxon>Pseudomonadales</taxon>
        <taxon>Pseudomonadaceae</taxon>
        <taxon>Pseudomonas</taxon>
    </lineage>
</organism>
<gene>
    <name evidence="12" type="ORF">M1B34_12160</name>
</gene>
<keyword evidence="10" id="KW-0012">Acyltransferase</keyword>
<dbReference type="InterPro" id="IPR011004">
    <property type="entry name" value="Trimer_LpxA-like_sf"/>
</dbReference>
<dbReference type="PROSITE" id="PS00101">
    <property type="entry name" value="HEXAPEP_TRANSFERASES"/>
    <property type="match status" value="1"/>
</dbReference>
<evidence type="ECO:0000313" key="12">
    <source>
        <dbReference type="EMBL" id="MCK9798459.1"/>
    </source>
</evidence>
<dbReference type="Gene3D" id="2.160.10.10">
    <property type="entry name" value="Hexapeptide repeat proteins"/>
    <property type="match status" value="1"/>
</dbReference>
<dbReference type="InterPro" id="IPR050179">
    <property type="entry name" value="Trans_hexapeptide_repeat"/>
</dbReference>
<evidence type="ECO:0000256" key="3">
    <source>
        <dbReference type="ARBA" id="ARBA00020291"/>
    </source>
</evidence>
<evidence type="ECO:0000256" key="2">
    <source>
        <dbReference type="ARBA" id="ARBA00013235"/>
    </source>
</evidence>
<dbReference type="GO" id="GO:0008811">
    <property type="term" value="F:chloramphenicol O-acetyltransferase activity"/>
    <property type="evidence" value="ECO:0007669"/>
    <property type="project" value="UniProtKB-EC"/>
</dbReference>
<dbReference type="Pfam" id="PF00132">
    <property type="entry name" value="Hexapep"/>
    <property type="match status" value="1"/>
</dbReference>
<comment type="similarity">
    <text evidence="1">Belongs to the transferase hexapeptide repeat family.</text>
</comment>
<comment type="caution">
    <text evidence="12">The sequence shown here is derived from an EMBL/GenBank/DDBJ whole genome shotgun (WGS) entry which is preliminary data.</text>
</comment>
<keyword evidence="4" id="KW-0444">Lipid biosynthesis</keyword>
<evidence type="ECO:0000256" key="6">
    <source>
        <dbReference type="ARBA" id="ARBA00022679"/>
    </source>
</evidence>
<evidence type="ECO:0000256" key="5">
    <source>
        <dbReference type="ARBA" id="ARBA00022556"/>
    </source>
</evidence>
<evidence type="ECO:0000256" key="9">
    <source>
        <dbReference type="ARBA" id="ARBA00023251"/>
    </source>
</evidence>
<dbReference type="InterPro" id="IPR001451">
    <property type="entry name" value="Hexapep"/>
</dbReference>
<keyword evidence="6" id="KW-0808">Transferase</keyword>
<dbReference type="EC" id="2.3.1.28" evidence="2"/>
<evidence type="ECO:0000256" key="10">
    <source>
        <dbReference type="ARBA" id="ARBA00023315"/>
    </source>
</evidence>
<dbReference type="GO" id="GO:0009245">
    <property type="term" value="P:lipid A biosynthetic process"/>
    <property type="evidence" value="ECO:0007669"/>
    <property type="project" value="UniProtKB-KW"/>
</dbReference>
<dbReference type="GO" id="GO:0046677">
    <property type="term" value="P:response to antibiotic"/>
    <property type="evidence" value="ECO:0007669"/>
    <property type="project" value="UniProtKB-KW"/>
</dbReference>
<protein>
    <recommendedName>
        <fullName evidence="3">Chloramphenicol acetyltransferase</fullName>
        <ecNumber evidence="2">2.3.1.28</ecNumber>
    </recommendedName>
</protein>
<reference evidence="12 13" key="2">
    <citation type="journal article" date="2023" name="Plant Pathol.">
        <title>Dismantling and reorganizing Pseudomonas marginalis sensu#lato.</title>
        <authorList>
            <person name="Sawada H."/>
            <person name="Fujikawa T."/>
            <person name="Satou M."/>
        </authorList>
    </citation>
    <scope>NUCLEOTIDE SEQUENCE [LARGE SCALE GENOMIC DNA]</scope>
    <source>
        <strain evidence="12 13">MAFF 302030</strain>
    </source>
</reference>
<dbReference type="GO" id="GO:0016020">
    <property type="term" value="C:membrane"/>
    <property type="evidence" value="ECO:0007669"/>
    <property type="project" value="GOC"/>
</dbReference>
<evidence type="ECO:0000256" key="1">
    <source>
        <dbReference type="ARBA" id="ARBA00007274"/>
    </source>
</evidence>
<dbReference type="PANTHER" id="PTHR43300">
    <property type="entry name" value="ACETYLTRANSFERASE"/>
    <property type="match status" value="1"/>
</dbReference>
<reference evidence="12 13" key="1">
    <citation type="journal article" date="2022" name="Int. J. Syst. Evol. Microbiol.">
        <title>Pseudomonas aegrilactucae sp. nov. and Pseudomonas morbosilactucae sp. nov., pathogens causing bacterial rot of lettuce in Japan.</title>
        <authorList>
            <person name="Sawada H."/>
            <person name="Fujikawa T."/>
            <person name="Satou M."/>
        </authorList>
    </citation>
    <scope>NUCLEOTIDE SEQUENCE [LARGE SCALE GENOMIC DNA]</scope>
    <source>
        <strain evidence="12 13">MAFF 302030</strain>
    </source>
</reference>
<name>A0A9X2C6S9_9PSED</name>
<evidence type="ECO:0000256" key="8">
    <source>
        <dbReference type="ARBA" id="ARBA00023098"/>
    </source>
</evidence>
<proteinExistence type="inferred from homology"/>
<evidence type="ECO:0000256" key="4">
    <source>
        <dbReference type="ARBA" id="ARBA00022516"/>
    </source>
</evidence>
<dbReference type="AlphaFoldDB" id="A0A9X2C6S9"/>
<dbReference type="PANTHER" id="PTHR43300:SF12">
    <property type="entry name" value="CHLORAMPHENICOL ACETYLTRANSFERASE"/>
    <property type="match status" value="1"/>
</dbReference>
<evidence type="ECO:0000313" key="13">
    <source>
        <dbReference type="Proteomes" id="UP001155059"/>
    </source>
</evidence>
<dbReference type="RefSeq" id="WP_268265268.1">
    <property type="nucleotide sequence ID" value="NZ_JALQCW010000026.1"/>
</dbReference>
<accession>A0A9X2C6S9</accession>
<keyword evidence="5" id="KW-0441">Lipid A biosynthesis</keyword>
<dbReference type="CDD" id="cd03349">
    <property type="entry name" value="LbH_XAT"/>
    <property type="match status" value="1"/>
</dbReference>
<keyword evidence="7" id="KW-0677">Repeat</keyword>